<evidence type="ECO:0000313" key="3">
    <source>
        <dbReference type="Proteomes" id="UP001500840"/>
    </source>
</evidence>
<dbReference type="EMBL" id="BAABGA010000071">
    <property type="protein sequence ID" value="GAA4464554.1"/>
    <property type="molecule type" value="Genomic_DNA"/>
</dbReference>
<gene>
    <name evidence="2" type="ORF">GCM10023156_51150</name>
</gene>
<keyword evidence="1" id="KW-0812">Transmembrane</keyword>
<keyword evidence="1" id="KW-1133">Transmembrane helix</keyword>
<evidence type="ECO:0000256" key="1">
    <source>
        <dbReference type="SAM" id="Phobius"/>
    </source>
</evidence>
<sequence length="217" mass="23525">MHKYTYVHGDPIGGVDPTGNFKILSLLAGIAISTTGFALVSASYQGYRAQSWDVFAREVRTGLLISGILLPFAGVYKIYRAARLARAANAGGRTVAVTTQLTVQTLNTTQRAAFQAFKSLFKELSEEAVEQTGLRVPYRWAGNVWQKQALEEYLEAIMMKYLAKHPDGITKVSGVILGGADDAINLGAGRISQSGKIFVSKTHGNLSTLTEELIHFA</sequence>
<name>A0ABP8NEL5_9BACT</name>
<dbReference type="Proteomes" id="UP001500840">
    <property type="component" value="Unassembled WGS sequence"/>
</dbReference>
<protein>
    <submittedName>
        <fullName evidence="2">Uncharacterized protein</fullName>
    </submittedName>
</protein>
<comment type="caution">
    <text evidence="2">The sequence shown here is derived from an EMBL/GenBank/DDBJ whole genome shotgun (WGS) entry which is preliminary data.</text>
</comment>
<organism evidence="2 3">
    <name type="scientific">Novipirellula rosea</name>
    <dbReference type="NCBI Taxonomy" id="1031540"/>
    <lineage>
        <taxon>Bacteria</taxon>
        <taxon>Pseudomonadati</taxon>
        <taxon>Planctomycetota</taxon>
        <taxon>Planctomycetia</taxon>
        <taxon>Pirellulales</taxon>
        <taxon>Pirellulaceae</taxon>
        <taxon>Novipirellula</taxon>
    </lineage>
</organism>
<feature type="transmembrane region" description="Helical" evidence="1">
    <location>
        <begin position="62"/>
        <end position="79"/>
    </location>
</feature>
<proteinExistence type="predicted"/>
<feature type="transmembrane region" description="Helical" evidence="1">
    <location>
        <begin position="21"/>
        <end position="42"/>
    </location>
</feature>
<accession>A0ABP8NEL5</accession>
<reference evidence="3" key="1">
    <citation type="journal article" date="2019" name="Int. J. Syst. Evol. Microbiol.">
        <title>The Global Catalogue of Microorganisms (GCM) 10K type strain sequencing project: providing services to taxonomists for standard genome sequencing and annotation.</title>
        <authorList>
            <consortium name="The Broad Institute Genomics Platform"/>
            <consortium name="The Broad Institute Genome Sequencing Center for Infectious Disease"/>
            <person name="Wu L."/>
            <person name="Ma J."/>
        </authorList>
    </citation>
    <scope>NUCLEOTIDE SEQUENCE [LARGE SCALE GENOMIC DNA]</scope>
    <source>
        <strain evidence="3">JCM 17759</strain>
    </source>
</reference>
<evidence type="ECO:0000313" key="2">
    <source>
        <dbReference type="EMBL" id="GAA4464554.1"/>
    </source>
</evidence>
<keyword evidence="1" id="KW-0472">Membrane</keyword>
<keyword evidence="3" id="KW-1185">Reference proteome</keyword>
<dbReference type="RefSeq" id="WP_345326682.1">
    <property type="nucleotide sequence ID" value="NZ_BAABGA010000071.1"/>
</dbReference>